<dbReference type="Pfam" id="PF02875">
    <property type="entry name" value="Mur_ligase_C"/>
    <property type="match status" value="1"/>
</dbReference>
<dbReference type="GO" id="GO:0005737">
    <property type="term" value="C:cytoplasm"/>
    <property type="evidence" value="ECO:0007669"/>
    <property type="project" value="InterPro"/>
</dbReference>
<dbReference type="InterPro" id="IPR036615">
    <property type="entry name" value="Mur_ligase_C_dom_sf"/>
</dbReference>
<evidence type="ECO:0000313" key="6">
    <source>
        <dbReference type="EMBL" id="EPN60528.1"/>
    </source>
</evidence>
<protein>
    <submittedName>
        <fullName evidence="6">UDP-N-acetylmuramoyl-L-alanyl-D-glutamate synthetase</fullName>
        <ecNumber evidence="6">6.3.2.9</ecNumber>
    </submittedName>
</protein>
<dbReference type="Gene3D" id="3.90.190.20">
    <property type="entry name" value="Mur ligase, C-terminal domain"/>
    <property type="match status" value="1"/>
</dbReference>
<proteinExistence type="predicted"/>
<dbReference type="EC" id="6.3.2.9" evidence="6"/>
<evidence type="ECO:0000256" key="2">
    <source>
        <dbReference type="ARBA" id="ARBA00022598"/>
    </source>
</evidence>
<evidence type="ECO:0000313" key="7">
    <source>
        <dbReference type="Proteomes" id="UP000018849"/>
    </source>
</evidence>
<dbReference type="EMBL" id="AOKF01001334">
    <property type="protein sequence ID" value="EPN60528.1"/>
    <property type="molecule type" value="Genomic_DNA"/>
</dbReference>
<gene>
    <name evidence="6" type="primary">murD</name>
    <name evidence="6" type="ORF">A245_15792</name>
</gene>
<dbReference type="Proteomes" id="UP000018849">
    <property type="component" value="Unassembled WGS sequence"/>
</dbReference>
<dbReference type="GO" id="GO:0051301">
    <property type="term" value="P:cell division"/>
    <property type="evidence" value="ECO:0007669"/>
    <property type="project" value="InterPro"/>
</dbReference>
<feature type="non-terminal residue" evidence="6">
    <location>
        <position position="117"/>
    </location>
</feature>
<dbReference type="AlphaFoldDB" id="A0A656JZP2"/>
<evidence type="ECO:0000256" key="4">
    <source>
        <dbReference type="ARBA" id="ARBA00022840"/>
    </source>
</evidence>
<dbReference type="InterPro" id="IPR004101">
    <property type="entry name" value="Mur_ligase_C"/>
</dbReference>
<dbReference type="PANTHER" id="PTHR43692">
    <property type="entry name" value="UDP-N-ACETYLMURAMOYLALANINE--D-GLUTAMATE LIGASE"/>
    <property type="match status" value="1"/>
</dbReference>
<keyword evidence="4" id="KW-0067">ATP-binding</keyword>
<organism evidence="6 7">
    <name type="scientific">Pseudomonas syringae pv. actinidiae ICMP 19096</name>
    <dbReference type="NCBI Taxonomy" id="1194405"/>
    <lineage>
        <taxon>Bacteria</taxon>
        <taxon>Pseudomonadati</taxon>
        <taxon>Pseudomonadota</taxon>
        <taxon>Gammaproteobacteria</taxon>
        <taxon>Pseudomonadales</taxon>
        <taxon>Pseudomonadaceae</taxon>
        <taxon>Pseudomonas</taxon>
        <taxon>Pseudomonas syringae</taxon>
    </lineage>
</organism>
<reference evidence="6 7" key="1">
    <citation type="journal article" date="2013" name="PLoS Pathog.">
        <title>Genomic analysis of the Kiwifruit pathogen Pseudomonas syringae pv. actinidiae provides insight into the origins of an emergent plant disease.</title>
        <authorList>
            <person name="McCann H.C."/>
            <person name="Rikkerink E.H."/>
            <person name="Bertels F."/>
            <person name="Fiers M."/>
            <person name="Lu A."/>
            <person name="Rees-George J."/>
            <person name="Andersen M.T."/>
            <person name="Gleave A.P."/>
            <person name="Haubold B."/>
            <person name="Wohlers M.W."/>
            <person name="Guttman D.S."/>
            <person name="Wang P.W."/>
            <person name="Straub C."/>
            <person name="Vanneste J.L."/>
            <person name="Rainey P.B."/>
            <person name="Templeton M.D."/>
        </authorList>
    </citation>
    <scope>NUCLEOTIDE SEQUENCE [LARGE SCALE GENOMIC DNA]</scope>
    <source>
        <strain evidence="6 7">ICMP 19096</strain>
    </source>
</reference>
<feature type="non-terminal residue" evidence="6">
    <location>
        <position position="1"/>
    </location>
</feature>
<evidence type="ECO:0000256" key="3">
    <source>
        <dbReference type="ARBA" id="ARBA00022741"/>
    </source>
</evidence>
<keyword evidence="1" id="KW-0963">Cytoplasm</keyword>
<evidence type="ECO:0000256" key="1">
    <source>
        <dbReference type="ARBA" id="ARBA00022490"/>
    </source>
</evidence>
<dbReference type="SUPFAM" id="SSF53244">
    <property type="entry name" value="MurD-like peptide ligases, peptide-binding domain"/>
    <property type="match status" value="1"/>
</dbReference>
<evidence type="ECO:0000259" key="5">
    <source>
        <dbReference type="Pfam" id="PF02875"/>
    </source>
</evidence>
<dbReference type="GO" id="GO:0008764">
    <property type="term" value="F:UDP-N-acetylmuramoylalanine-D-glutamate ligase activity"/>
    <property type="evidence" value="ECO:0007669"/>
    <property type="project" value="UniProtKB-EC"/>
</dbReference>
<dbReference type="PANTHER" id="PTHR43692:SF1">
    <property type="entry name" value="UDP-N-ACETYLMURAMOYLALANINE--D-GLUTAMATE LIGASE"/>
    <property type="match status" value="1"/>
</dbReference>
<comment type="caution">
    <text evidence="6">The sequence shown here is derived from an EMBL/GenBank/DDBJ whole genome shotgun (WGS) entry which is preliminary data.</text>
</comment>
<keyword evidence="3" id="KW-0547">Nucleotide-binding</keyword>
<sequence>HAVGLPFDAMLASLREFTGLEHRCQWLRERNGVDYYNDSKATNVGAALAAIEGLGSDIDGKLVLIAGGDGKGADFSGLRAPVAQYCRAVVLLGRDAELIAQALSDAVPLIRVDTLQA</sequence>
<dbReference type="InterPro" id="IPR005762">
    <property type="entry name" value="MurD"/>
</dbReference>
<keyword evidence="2 6" id="KW-0436">Ligase</keyword>
<dbReference type="GO" id="GO:0008360">
    <property type="term" value="P:regulation of cell shape"/>
    <property type="evidence" value="ECO:0007669"/>
    <property type="project" value="InterPro"/>
</dbReference>
<feature type="domain" description="Mur ligase C-terminal" evidence="5">
    <location>
        <begin position="22"/>
        <end position="104"/>
    </location>
</feature>
<name>A0A656JZP2_PSESF</name>
<dbReference type="GO" id="GO:0005524">
    <property type="term" value="F:ATP binding"/>
    <property type="evidence" value="ECO:0007669"/>
    <property type="project" value="UniProtKB-KW"/>
</dbReference>
<accession>A0A656JZP2</accession>